<evidence type="ECO:0000313" key="1">
    <source>
        <dbReference type="EMBL" id="MDT2250030.1"/>
    </source>
</evidence>
<gene>
    <name evidence="1" type="ORF">P7H09_01210</name>
</gene>
<dbReference type="Proteomes" id="UP001259239">
    <property type="component" value="Unassembled WGS sequence"/>
</dbReference>
<protein>
    <submittedName>
        <fullName evidence="1">Uncharacterized protein</fullName>
    </submittedName>
</protein>
<sequence length="64" mass="7586">MKQNLQRKNIHHLEAPTWIFNAGISKGKYHDRQDLGVLLQPQATIRIRQVNPHFNDKLIVRFIK</sequence>
<proteinExistence type="predicted"/>
<reference evidence="1" key="2">
    <citation type="submission" date="2023-03" db="EMBL/GenBank/DDBJ databases">
        <authorList>
            <person name="Obshta O."/>
            <person name="Zabrodski M.W."/>
            <person name="Soomro T."/>
            <person name="Wilson G."/>
            <person name="Masood F."/>
            <person name="Thebeau J."/>
            <person name="Bezerra Da Silva M.C."/>
            <person name="Raza F."/>
            <person name="Biganski S."/>
            <person name="Jose M."/>
            <person name="Camilli M."/>
            <person name="Kozii I.V."/>
            <person name="Kozii R.V."/>
            <person name="Simko E."/>
            <person name="Wood S.C."/>
        </authorList>
    </citation>
    <scope>NUCLEOTIDE SEQUENCE</scope>
    <source>
        <strain evidence="1">PL001</strain>
    </source>
</reference>
<organism evidence="1 2">
    <name type="scientific">Paenibacillus larvae</name>
    <dbReference type="NCBI Taxonomy" id="1464"/>
    <lineage>
        <taxon>Bacteria</taxon>
        <taxon>Bacillati</taxon>
        <taxon>Bacillota</taxon>
        <taxon>Bacilli</taxon>
        <taxon>Bacillales</taxon>
        <taxon>Paenibacillaceae</taxon>
        <taxon>Paenibacillus</taxon>
    </lineage>
</organism>
<evidence type="ECO:0000313" key="2">
    <source>
        <dbReference type="Proteomes" id="UP001259239"/>
    </source>
</evidence>
<dbReference type="RefSeq" id="WP_052304415.1">
    <property type="nucleotide sequence ID" value="NZ_CP121102.1"/>
</dbReference>
<comment type="caution">
    <text evidence="1">The sequence shown here is derived from an EMBL/GenBank/DDBJ whole genome shotgun (WGS) entry which is preliminary data.</text>
</comment>
<dbReference type="AlphaFoldDB" id="A0AAP5JRC9"/>
<name>A0AAP5JRC9_9BACL</name>
<accession>A0AAP5JRC9</accession>
<reference evidence="1" key="1">
    <citation type="journal article" date="2023" name="J. Vet. Diagn. Invest.">
        <title>Oxytetracycline-resistant Paenibacillus larvae identified in commercial beekeeping operations in Saskatchewan using pooled honey sampling.</title>
        <authorList>
            <person name="Obshta O."/>
            <person name="Zabrodski M.W."/>
            <person name="Soomro T."/>
            <person name="Wilson G."/>
            <person name="Masood F."/>
            <person name="Thebeau J."/>
            <person name="Silva M.C.B."/>
            <person name="Biganski S."/>
            <person name="Kozii I.V."/>
            <person name="Koziy R.V."/>
            <person name="Raza M.F."/>
            <person name="Jose M.S."/>
            <person name="Simko E."/>
            <person name="Wood S.C."/>
        </authorList>
    </citation>
    <scope>NUCLEOTIDE SEQUENCE</scope>
    <source>
        <strain evidence="1">PL001</strain>
    </source>
</reference>
<dbReference type="EMBL" id="JARQGV010000004">
    <property type="protein sequence ID" value="MDT2250030.1"/>
    <property type="molecule type" value="Genomic_DNA"/>
</dbReference>